<protein>
    <submittedName>
        <fullName evidence="1">Beta-phosphoglucomutase</fullName>
    </submittedName>
</protein>
<evidence type="ECO:0000313" key="2">
    <source>
        <dbReference type="Proteomes" id="UP000626210"/>
    </source>
</evidence>
<dbReference type="SFLD" id="SFLDS00003">
    <property type="entry name" value="Haloacid_Dehalogenase"/>
    <property type="match status" value="1"/>
</dbReference>
<dbReference type="Pfam" id="PF00702">
    <property type="entry name" value="Hydrolase"/>
    <property type="match status" value="1"/>
</dbReference>
<dbReference type="NCBIfam" id="TIGR01509">
    <property type="entry name" value="HAD-SF-IA-v3"/>
    <property type="match status" value="1"/>
</dbReference>
<dbReference type="SFLD" id="SFLDG01129">
    <property type="entry name" value="C1.5:_HAD__Beta-PGM__Phosphata"/>
    <property type="match status" value="1"/>
</dbReference>
<keyword evidence="2" id="KW-1185">Reference proteome</keyword>
<dbReference type="EMBL" id="BMYK01000005">
    <property type="protein sequence ID" value="GHC80860.1"/>
    <property type="molecule type" value="Genomic_DNA"/>
</dbReference>
<dbReference type="InterPro" id="IPR023214">
    <property type="entry name" value="HAD_sf"/>
</dbReference>
<gene>
    <name evidence="1" type="ORF">GCM10007320_22870</name>
</gene>
<dbReference type="RefSeq" id="WP_189687070.1">
    <property type="nucleotide sequence ID" value="NZ_BMYK01000005.1"/>
</dbReference>
<dbReference type="Gene3D" id="1.10.150.240">
    <property type="entry name" value="Putative phosphatase, domain 2"/>
    <property type="match status" value="1"/>
</dbReference>
<dbReference type="SUPFAM" id="SSF56784">
    <property type="entry name" value="HAD-like"/>
    <property type="match status" value="1"/>
</dbReference>
<evidence type="ECO:0000313" key="1">
    <source>
        <dbReference type="EMBL" id="GHC80860.1"/>
    </source>
</evidence>
<proteinExistence type="predicted"/>
<reference evidence="2" key="1">
    <citation type="journal article" date="2019" name="Int. J. Syst. Evol. Microbiol.">
        <title>The Global Catalogue of Microorganisms (GCM) 10K type strain sequencing project: providing services to taxonomists for standard genome sequencing and annotation.</title>
        <authorList>
            <consortium name="The Broad Institute Genomics Platform"/>
            <consortium name="The Broad Institute Genome Sequencing Center for Infectious Disease"/>
            <person name="Wu L."/>
            <person name="Ma J."/>
        </authorList>
    </citation>
    <scope>NUCLEOTIDE SEQUENCE [LARGE SCALE GENOMIC DNA]</scope>
    <source>
        <strain evidence="2">KCTC 23314</strain>
    </source>
</reference>
<dbReference type="InterPro" id="IPR023198">
    <property type="entry name" value="PGP-like_dom2"/>
</dbReference>
<comment type="caution">
    <text evidence="1">The sequence shown here is derived from an EMBL/GenBank/DDBJ whole genome shotgun (WGS) entry which is preliminary data.</text>
</comment>
<dbReference type="Proteomes" id="UP000626210">
    <property type="component" value="Unassembled WGS sequence"/>
</dbReference>
<dbReference type="InterPro" id="IPR051806">
    <property type="entry name" value="HAD-like_SPP"/>
</dbReference>
<dbReference type="InterPro" id="IPR006439">
    <property type="entry name" value="HAD-SF_hydro_IA"/>
</dbReference>
<dbReference type="InterPro" id="IPR036412">
    <property type="entry name" value="HAD-like_sf"/>
</dbReference>
<dbReference type="Gene3D" id="3.40.50.1000">
    <property type="entry name" value="HAD superfamily/HAD-like"/>
    <property type="match status" value="1"/>
</dbReference>
<dbReference type="PANTHER" id="PTHR43481">
    <property type="entry name" value="FRUCTOSE-1-PHOSPHATE PHOSPHATASE"/>
    <property type="match status" value="1"/>
</dbReference>
<sequence length="224" mass="24150">MKTEALIFDMDGTMVDSMPWHAKSWVAFCRRHGIQMEAAEILARTTGRTGVECMAEVFGRPLAEADALAFVHEKEEIYRALFAAEFREVAGFTAFARHAAARGLKLAVGTAGDKHNIAFVMSRLGMDPLPLAIVGGDEGLSGKPTPAIFLEAARRIGAAPERCIVFEDAPFGIEAARRGGMRAVAVCSTHSAEELAGPHVIAAVRHYDELAHSNFLEMLDVAIA</sequence>
<accession>A0ABQ3G209</accession>
<dbReference type="SFLD" id="SFLDG01135">
    <property type="entry name" value="C1.5.6:_HAD__Beta-PGM__Phospha"/>
    <property type="match status" value="1"/>
</dbReference>
<name>A0ABQ3G209_9BURK</name>
<dbReference type="PANTHER" id="PTHR43481:SF4">
    <property type="entry name" value="GLYCEROL-1-PHOSPHATE PHOSPHOHYDROLASE 1-RELATED"/>
    <property type="match status" value="1"/>
</dbReference>
<organism evidence="1 2">
    <name type="scientific">Pseudorhodoferax aquiterrae</name>
    <dbReference type="NCBI Taxonomy" id="747304"/>
    <lineage>
        <taxon>Bacteria</taxon>
        <taxon>Pseudomonadati</taxon>
        <taxon>Pseudomonadota</taxon>
        <taxon>Betaproteobacteria</taxon>
        <taxon>Burkholderiales</taxon>
        <taxon>Comamonadaceae</taxon>
    </lineage>
</organism>